<organism evidence="1 2">
    <name type="scientific">Alteromonas macleodii</name>
    <name type="common">Pseudoalteromonas macleodii</name>
    <dbReference type="NCBI Taxonomy" id="28108"/>
    <lineage>
        <taxon>Bacteria</taxon>
        <taxon>Pseudomonadati</taxon>
        <taxon>Pseudomonadota</taxon>
        <taxon>Gammaproteobacteria</taxon>
        <taxon>Alteromonadales</taxon>
        <taxon>Alteromonadaceae</taxon>
        <taxon>Alteromonas/Salinimonas group</taxon>
        <taxon>Alteromonas</taxon>
    </lineage>
</organism>
<dbReference type="Proteomes" id="UP000063991">
    <property type="component" value="Chromosome"/>
</dbReference>
<evidence type="ECO:0000313" key="1">
    <source>
        <dbReference type="EMBL" id="AMJ97805.1"/>
    </source>
</evidence>
<accession>A0A126PXX8</accession>
<gene>
    <name evidence="1" type="ORF">AVL55_06290</name>
</gene>
<proteinExistence type="predicted"/>
<dbReference type="AlphaFoldDB" id="A0A126PXX8"/>
<name>A0A126PXX8_ALTMA</name>
<reference evidence="1 2" key="1">
    <citation type="submission" date="2015-12" db="EMBL/GenBank/DDBJ databases">
        <authorList>
            <person name="Shamseldin A."/>
            <person name="Moawad H."/>
            <person name="Abd El-Rahim W.M."/>
            <person name="Sadowsky M.J."/>
        </authorList>
    </citation>
    <scope>NUCLEOTIDE SEQUENCE [LARGE SCALE GENOMIC DNA]</scope>
    <source>
        <strain evidence="1 2">D7</strain>
    </source>
</reference>
<evidence type="ECO:0000313" key="2">
    <source>
        <dbReference type="Proteomes" id="UP000063991"/>
    </source>
</evidence>
<dbReference type="RefSeq" id="WP_061094555.1">
    <property type="nucleotide sequence ID" value="NZ_CP014323.1"/>
</dbReference>
<dbReference type="OrthoDB" id="6331774at2"/>
<sequence>MVGSQHQYRFFNVNNVLFDIPSNVYDDSVVDGWFRNIAREGQKLDKWVILSIPDKSLTITHTAASQLCSRLPFLRTYGCLGVLLLANHVNAKIFQHSLRATPPNFDIQVSESMEQLCRNAEALLGYEGDLNIFNRYN</sequence>
<protein>
    <submittedName>
        <fullName evidence="1">Uncharacterized protein</fullName>
    </submittedName>
</protein>
<dbReference type="EMBL" id="CP014323">
    <property type="protein sequence ID" value="AMJ97805.1"/>
    <property type="molecule type" value="Genomic_DNA"/>
</dbReference>